<sequence length="57" mass="6149">MKKLVLTLTAILPMVLIAQPGMPNNPTPLDGIIGLLAAAGVTYGISEYARKQRERKD</sequence>
<dbReference type="NCBIfam" id="NF046080">
    <property type="entry name" value="PID_CTERM"/>
    <property type="match status" value="1"/>
</dbReference>
<gene>
    <name evidence="2" type="ORF">DES35_10576</name>
</gene>
<reference evidence="2 3" key="1">
    <citation type="submission" date="2018-07" db="EMBL/GenBank/DDBJ databases">
        <title>Genomic Encyclopedia of Type Strains, Phase IV (KMG-IV): sequencing the most valuable type-strain genomes for metagenomic binning, comparative biology and taxonomic classification.</title>
        <authorList>
            <person name="Goeker M."/>
        </authorList>
    </citation>
    <scope>NUCLEOTIDE SEQUENCE [LARGE SCALE GENOMIC DNA]</scope>
    <source>
        <strain evidence="2 3">DSM 21410</strain>
    </source>
</reference>
<name>A0A368ZYR4_9FLAO</name>
<dbReference type="RefSeq" id="WP_170125736.1">
    <property type="nucleotide sequence ID" value="NZ_BHZF01000004.1"/>
</dbReference>
<keyword evidence="3" id="KW-1185">Reference proteome</keyword>
<dbReference type="AlphaFoldDB" id="A0A368ZYR4"/>
<evidence type="ECO:0000313" key="2">
    <source>
        <dbReference type="EMBL" id="RCX02105.1"/>
    </source>
</evidence>
<evidence type="ECO:0000256" key="1">
    <source>
        <dbReference type="SAM" id="Phobius"/>
    </source>
</evidence>
<evidence type="ECO:0000313" key="3">
    <source>
        <dbReference type="Proteomes" id="UP000253517"/>
    </source>
</evidence>
<proteinExistence type="predicted"/>
<organism evidence="2 3">
    <name type="scientific">Schleiferia thermophila</name>
    <dbReference type="NCBI Taxonomy" id="884107"/>
    <lineage>
        <taxon>Bacteria</taxon>
        <taxon>Pseudomonadati</taxon>
        <taxon>Bacteroidota</taxon>
        <taxon>Flavobacteriia</taxon>
        <taxon>Flavobacteriales</taxon>
        <taxon>Schleiferiaceae</taxon>
        <taxon>Schleiferia</taxon>
    </lineage>
</organism>
<accession>A0A368ZYR4</accession>
<protein>
    <submittedName>
        <fullName evidence="2">Uncharacterized protein</fullName>
    </submittedName>
</protein>
<keyword evidence="1" id="KW-0472">Membrane</keyword>
<dbReference type="EMBL" id="QPJS01000005">
    <property type="protein sequence ID" value="RCX02105.1"/>
    <property type="molecule type" value="Genomic_DNA"/>
</dbReference>
<comment type="caution">
    <text evidence="2">The sequence shown here is derived from an EMBL/GenBank/DDBJ whole genome shotgun (WGS) entry which is preliminary data.</text>
</comment>
<dbReference type="InterPro" id="IPR058207">
    <property type="entry name" value="PID_CTERM"/>
</dbReference>
<dbReference type="Proteomes" id="UP000253517">
    <property type="component" value="Unassembled WGS sequence"/>
</dbReference>
<feature type="transmembrane region" description="Helical" evidence="1">
    <location>
        <begin position="28"/>
        <end position="46"/>
    </location>
</feature>
<keyword evidence="1" id="KW-0812">Transmembrane</keyword>
<keyword evidence="1" id="KW-1133">Transmembrane helix</keyword>